<evidence type="ECO:0000313" key="2">
    <source>
        <dbReference type="Proteomes" id="UP000055060"/>
    </source>
</evidence>
<proteinExistence type="predicted"/>
<dbReference type="SUPFAM" id="SSF53067">
    <property type="entry name" value="Actin-like ATPase domain"/>
    <property type="match status" value="1"/>
</dbReference>
<protein>
    <recommendedName>
        <fullName evidence="3">Actin-like protein N-terminal domain-containing protein</fullName>
    </recommendedName>
</protein>
<reference evidence="1" key="1">
    <citation type="submission" date="2015-07" db="EMBL/GenBank/DDBJ databases">
        <title>Draft Genome Sequences of Anaerolinea thermolimosa IMO-1, Bellilinea caldifistulae GOMI-1, Leptolinea tardivitalis YMTK-2, Levilinea saccharolytica KIBI-1,Longilinea arvoryzae KOME-1, Previously Described as Members of the Anaerolineaceae (Chloroflexi).</title>
        <authorList>
            <person name="Sekiguchi Y."/>
            <person name="Ohashi A."/>
            <person name="Matsuura N."/>
            <person name="Tourlousse M.D."/>
        </authorList>
    </citation>
    <scope>NUCLEOTIDE SEQUENCE [LARGE SCALE GENOMIC DNA]</scope>
    <source>
        <strain evidence="1">KOME-1</strain>
    </source>
</reference>
<dbReference type="STRING" id="360412.LARV_01296"/>
<accession>A0A0S7BIE6</accession>
<dbReference type="AlphaFoldDB" id="A0A0S7BIE6"/>
<sequence length="212" mass="23954">MDTLSGEEARTTVESIQRWMKADHIWKANDQEHHLNVTEVRVTSQPAGALFDYVLDDEAKIVPERRSAYTQEVGIVSIGMNTTELLVVREKVPVQRFTGASTTGVRRLLELVNGQQLYSLGELDTLLRANKLDISQALPIWEREVTGEIEKRWGKAWRRFTAVILVGGGAILLKNSLPYFFNGKGILADDPVQSIARGLWKLSLFQNHNRKN</sequence>
<gene>
    <name evidence="1" type="ORF">LARV_01296</name>
</gene>
<dbReference type="EMBL" id="DF967972">
    <property type="protein sequence ID" value="GAP13541.1"/>
    <property type="molecule type" value="Genomic_DNA"/>
</dbReference>
<keyword evidence="2" id="KW-1185">Reference proteome</keyword>
<evidence type="ECO:0008006" key="3">
    <source>
        <dbReference type="Google" id="ProtNLM"/>
    </source>
</evidence>
<dbReference type="Proteomes" id="UP000055060">
    <property type="component" value="Unassembled WGS sequence"/>
</dbReference>
<organism evidence="1">
    <name type="scientific">Longilinea arvoryzae</name>
    <dbReference type="NCBI Taxonomy" id="360412"/>
    <lineage>
        <taxon>Bacteria</taxon>
        <taxon>Bacillati</taxon>
        <taxon>Chloroflexota</taxon>
        <taxon>Anaerolineae</taxon>
        <taxon>Anaerolineales</taxon>
        <taxon>Anaerolineaceae</taxon>
        <taxon>Longilinea</taxon>
    </lineage>
</organism>
<dbReference type="Gene3D" id="3.30.420.40">
    <property type="match status" value="2"/>
</dbReference>
<dbReference type="RefSeq" id="WP_152031730.1">
    <property type="nucleotide sequence ID" value="NZ_DF967972.1"/>
</dbReference>
<dbReference type="InterPro" id="IPR043129">
    <property type="entry name" value="ATPase_NBD"/>
</dbReference>
<evidence type="ECO:0000313" key="1">
    <source>
        <dbReference type="EMBL" id="GAP13541.1"/>
    </source>
</evidence>
<dbReference type="OrthoDB" id="143284at2"/>
<name>A0A0S7BIE6_9CHLR</name>